<feature type="DNA-binding region" description="H-T-H motif" evidence="2">
    <location>
        <begin position="35"/>
        <end position="54"/>
    </location>
</feature>
<dbReference type="InterPro" id="IPR054422">
    <property type="entry name" value="TetR-like_HI_0893_C"/>
</dbReference>
<keyword evidence="1 2" id="KW-0238">DNA-binding</keyword>
<keyword evidence="5" id="KW-1185">Reference proteome</keyword>
<comment type="caution">
    <text evidence="4">The sequence shown here is derived from an EMBL/GenBank/DDBJ whole genome shotgun (WGS) entry which is preliminary data.</text>
</comment>
<proteinExistence type="predicted"/>
<protein>
    <recommendedName>
        <fullName evidence="3">HTH tetR-type domain-containing protein</fullName>
    </recommendedName>
</protein>
<dbReference type="Pfam" id="PF00440">
    <property type="entry name" value="TetR_N"/>
    <property type="match status" value="1"/>
</dbReference>
<dbReference type="Pfam" id="PF22604">
    <property type="entry name" value="TetR_HI_0893_C"/>
    <property type="match status" value="1"/>
</dbReference>
<evidence type="ECO:0000313" key="4">
    <source>
        <dbReference type="EMBL" id="GGJ21938.1"/>
    </source>
</evidence>
<name>A0ABQ2CUM5_9DEIO</name>
<dbReference type="RefSeq" id="WP_188999377.1">
    <property type="nucleotide sequence ID" value="NZ_BMOD01000001.1"/>
</dbReference>
<dbReference type="InterPro" id="IPR001647">
    <property type="entry name" value="HTH_TetR"/>
</dbReference>
<gene>
    <name evidence="4" type="ORF">GCM10008938_05250</name>
</gene>
<dbReference type="PANTHER" id="PTHR30055">
    <property type="entry name" value="HTH-TYPE TRANSCRIPTIONAL REGULATOR RUTR"/>
    <property type="match status" value="1"/>
</dbReference>
<sequence length="202" mass="23025">MSQTGSRKAASQDRRAAILQAMLELIAERGFHDTPMSMVSQRSGASAGIIYHYFDNKEELIHSLYTEVKIDYTRALMQDHPENLPPAQAFRQIWLKGYQYHREHPQETLFMEQFENAPYFEKHPQVPETEEALSRMLALFSTPEGKFKDLPLEVLWEMSLGVASRVARQEHLSGSLGLDAQKLDLMALACWQAVSEQPSAQS</sequence>
<dbReference type="PROSITE" id="PS50977">
    <property type="entry name" value="HTH_TETR_2"/>
    <property type="match status" value="1"/>
</dbReference>
<dbReference type="PRINTS" id="PR00455">
    <property type="entry name" value="HTHTETR"/>
</dbReference>
<accession>A0ABQ2CUM5</accession>
<dbReference type="Proteomes" id="UP000632222">
    <property type="component" value="Unassembled WGS sequence"/>
</dbReference>
<dbReference type="SUPFAM" id="SSF46689">
    <property type="entry name" value="Homeodomain-like"/>
    <property type="match status" value="1"/>
</dbReference>
<evidence type="ECO:0000313" key="5">
    <source>
        <dbReference type="Proteomes" id="UP000632222"/>
    </source>
</evidence>
<dbReference type="EMBL" id="BMOD01000001">
    <property type="protein sequence ID" value="GGJ21938.1"/>
    <property type="molecule type" value="Genomic_DNA"/>
</dbReference>
<evidence type="ECO:0000256" key="1">
    <source>
        <dbReference type="ARBA" id="ARBA00023125"/>
    </source>
</evidence>
<reference evidence="5" key="1">
    <citation type="journal article" date="2019" name="Int. J. Syst. Evol. Microbiol.">
        <title>The Global Catalogue of Microorganisms (GCM) 10K type strain sequencing project: providing services to taxonomists for standard genome sequencing and annotation.</title>
        <authorList>
            <consortium name="The Broad Institute Genomics Platform"/>
            <consortium name="The Broad Institute Genome Sequencing Center for Infectious Disease"/>
            <person name="Wu L."/>
            <person name="Ma J."/>
        </authorList>
    </citation>
    <scope>NUCLEOTIDE SEQUENCE [LARGE SCALE GENOMIC DNA]</scope>
    <source>
        <strain evidence="5">JCM 14370</strain>
    </source>
</reference>
<feature type="domain" description="HTH tetR-type" evidence="3">
    <location>
        <begin position="12"/>
        <end position="72"/>
    </location>
</feature>
<dbReference type="PANTHER" id="PTHR30055:SF207">
    <property type="entry name" value="HTH-TYPE TRANSCRIPTIONAL REPRESSOR FATR"/>
    <property type="match status" value="1"/>
</dbReference>
<dbReference type="Gene3D" id="1.10.357.10">
    <property type="entry name" value="Tetracycline Repressor, domain 2"/>
    <property type="match status" value="1"/>
</dbReference>
<evidence type="ECO:0000259" key="3">
    <source>
        <dbReference type="PROSITE" id="PS50977"/>
    </source>
</evidence>
<organism evidence="4 5">
    <name type="scientific">Deinococcus roseus</name>
    <dbReference type="NCBI Taxonomy" id="392414"/>
    <lineage>
        <taxon>Bacteria</taxon>
        <taxon>Thermotogati</taxon>
        <taxon>Deinococcota</taxon>
        <taxon>Deinococci</taxon>
        <taxon>Deinococcales</taxon>
        <taxon>Deinococcaceae</taxon>
        <taxon>Deinococcus</taxon>
    </lineage>
</organism>
<dbReference type="InterPro" id="IPR009057">
    <property type="entry name" value="Homeodomain-like_sf"/>
</dbReference>
<evidence type="ECO:0000256" key="2">
    <source>
        <dbReference type="PROSITE-ProRule" id="PRU00335"/>
    </source>
</evidence>
<dbReference type="InterPro" id="IPR050109">
    <property type="entry name" value="HTH-type_TetR-like_transc_reg"/>
</dbReference>